<keyword evidence="2" id="KW-1185">Reference proteome</keyword>
<dbReference type="PROSITE" id="PS51257">
    <property type="entry name" value="PROKAR_LIPOPROTEIN"/>
    <property type="match status" value="1"/>
</dbReference>
<reference evidence="1 2" key="1">
    <citation type="submission" date="2020-08" db="EMBL/GenBank/DDBJ databases">
        <title>Sequencing the genomes of 1000 actinobacteria strains.</title>
        <authorList>
            <person name="Klenk H.-P."/>
        </authorList>
    </citation>
    <scope>NUCLEOTIDE SEQUENCE [LARGE SCALE GENOMIC DNA]</scope>
    <source>
        <strain evidence="1 2">DSM 43149</strain>
    </source>
</reference>
<protein>
    <recommendedName>
        <fullName evidence="3">Secreted protein</fullName>
    </recommendedName>
</protein>
<proteinExistence type="predicted"/>
<dbReference type="Proteomes" id="UP000578112">
    <property type="component" value="Unassembled WGS sequence"/>
</dbReference>
<evidence type="ECO:0000313" key="1">
    <source>
        <dbReference type="EMBL" id="MBB4761027.1"/>
    </source>
</evidence>
<evidence type="ECO:0008006" key="3">
    <source>
        <dbReference type="Google" id="ProtNLM"/>
    </source>
</evidence>
<evidence type="ECO:0000313" key="2">
    <source>
        <dbReference type="Proteomes" id="UP000578112"/>
    </source>
</evidence>
<organism evidence="1 2">
    <name type="scientific">Actinoplanes digitatis</name>
    <dbReference type="NCBI Taxonomy" id="1868"/>
    <lineage>
        <taxon>Bacteria</taxon>
        <taxon>Bacillati</taxon>
        <taxon>Actinomycetota</taxon>
        <taxon>Actinomycetes</taxon>
        <taxon>Micromonosporales</taxon>
        <taxon>Micromonosporaceae</taxon>
        <taxon>Actinoplanes</taxon>
    </lineage>
</organism>
<dbReference type="AlphaFoldDB" id="A0A7W7HUI0"/>
<accession>A0A7W7HUI0</accession>
<dbReference type="RefSeq" id="WP_239087915.1">
    <property type="nucleotide sequence ID" value="NZ_BOMK01000113.1"/>
</dbReference>
<gene>
    <name evidence="1" type="ORF">BJ971_001583</name>
</gene>
<name>A0A7W7HUI0_9ACTN</name>
<dbReference type="EMBL" id="JACHNH010000001">
    <property type="protein sequence ID" value="MBB4761027.1"/>
    <property type="molecule type" value="Genomic_DNA"/>
</dbReference>
<comment type="caution">
    <text evidence="1">The sequence shown here is derived from an EMBL/GenBank/DDBJ whole genome shotgun (WGS) entry which is preliminary data.</text>
</comment>
<sequence>MSRSVLLLDLDGVLNPFAASSCPDGYLEHEFYPGEGPERYCPAHAAWITELATAGDLHWASAWGEDANTLYGTVLGVEPLPVVPFPPLPFPPEAKVPAVAAVAGDRPLAWIDDNHTEAGRRWAAERSAPTLLVPVDSAIGWTRADVDRVLAWAAGLAG</sequence>